<evidence type="ECO:0000313" key="3">
    <source>
        <dbReference type="Proteomes" id="UP000054481"/>
    </source>
</evidence>
<keyword evidence="3" id="KW-1185">Reference proteome</keyword>
<gene>
    <name evidence="2" type="ORF">HIM_11615</name>
</gene>
<feature type="region of interest" description="Disordered" evidence="1">
    <location>
        <begin position="86"/>
        <end position="114"/>
    </location>
</feature>
<sequence>MAGKFISLDPKDPPKPRLLVKERWTARTFVVFDLFNNSYNPDTAHTDQDEISVIQVSLSEKESVNLAATGVRKIINNKVREIHNDTGFGSRPPFSVDHTDGKVPRYYNPRIPRR</sequence>
<organism evidence="2 3">
    <name type="scientific">Hirsutella minnesotensis 3608</name>
    <dbReference type="NCBI Taxonomy" id="1043627"/>
    <lineage>
        <taxon>Eukaryota</taxon>
        <taxon>Fungi</taxon>
        <taxon>Dikarya</taxon>
        <taxon>Ascomycota</taxon>
        <taxon>Pezizomycotina</taxon>
        <taxon>Sordariomycetes</taxon>
        <taxon>Hypocreomycetidae</taxon>
        <taxon>Hypocreales</taxon>
        <taxon>Ophiocordycipitaceae</taxon>
        <taxon>Hirsutella</taxon>
    </lineage>
</organism>
<proteinExistence type="predicted"/>
<accession>A0A0F8A0Z1</accession>
<dbReference type="EMBL" id="KQ030779">
    <property type="protein sequence ID" value="KJZ68999.1"/>
    <property type="molecule type" value="Genomic_DNA"/>
</dbReference>
<evidence type="ECO:0000313" key="2">
    <source>
        <dbReference type="EMBL" id="KJZ68999.1"/>
    </source>
</evidence>
<dbReference type="AlphaFoldDB" id="A0A0F8A0Z1"/>
<protein>
    <submittedName>
        <fullName evidence="2">Uncharacterized protein</fullName>
    </submittedName>
</protein>
<dbReference type="Proteomes" id="UP000054481">
    <property type="component" value="Unassembled WGS sequence"/>
</dbReference>
<evidence type="ECO:0000256" key="1">
    <source>
        <dbReference type="SAM" id="MobiDB-lite"/>
    </source>
</evidence>
<reference evidence="2 3" key="1">
    <citation type="journal article" date="2014" name="Genome Biol. Evol.">
        <title>Comparative genomics and transcriptomics analyses reveal divergent lifestyle features of nematode endoparasitic fungus Hirsutella minnesotensis.</title>
        <authorList>
            <person name="Lai Y."/>
            <person name="Liu K."/>
            <person name="Zhang X."/>
            <person name="Zhang X."/>
            <person name="Li K."/>
            <person name="Wang N."/>
            <person name="Shu C."/>
            <person name="Wu Y."/>
            <person name="Wang C."/>
            <person name="Bushley K.E."/>
            <person name="Xiang M."/>
            <person name="Liu X."/>
        </authorList>
    </citation>
    <scope>NUCLEOTIDE SEQUENCE [LARGE SCALE GENOMIC DNA]</scope>
    <source>
        <strain evidence="2 3">3608</strain>
    </source>
</reference>
<dbReference type="OrthoDB" id="4358740at2759"/>
<name>A0A0F8A0Z1_9HYPO</name>